<protein>
    <recommendedName>
        <fullName evidence="1">citrate lyase holo-[acyl-carrier protein] synthase</fullName>
        <ecNumber evidence="1">2.7.7.61</ecNumber>
    </recommendedName>
</protein>
<gene>
    <name evidence="5" type="primary">citX_2</name>
    <name evidence="5" type="ORF">VQ7734_01285</name>
</gene>
<organism evidence="5 6">
    <name type="scientific">Vibrio quintilis</name>
    <dbReference type="NCBI Taxonomy" id="1117707"/>
    <lineage>
        <taxon>Bacteria</taxon>
        <taxon>Pseudomonadati</taxon>
        <taxon>Pseudomonadota</taxon>
        <taxon>Gammaproteobacteria</taxon>
        <taxon>Vibrionales</taxon>
        <taxon>Vibrionaceae</taxon>
        <taxon>Vibrio</taxon>
    </lineage>
</organism>
<dbReference type="EMBL" id="FRFG01000015">
    <property type="protein sequence ID" value="SHO55549.1"/>
    <property type="molecule type" value="Genomic_DNA"/>
</dbReference>
<reference evidence="6" key="1">
    <citation type="submission" date="2016-12" db="EMBL/GenBank/DDBJ databases">
        <authorList>
            <person name="Rodrigo-Torres L."/>
            <person name="Arahal R.D."/>
            <person name="Lucena T."/>
        </authorList>
    </citation>
    <scope>NUCLEOTIDE SEQUENCE [LARGE SCALE GENOMIC DNA]</scope>
</reference>
<keyword evidence="3 5" id="KW-0548">Nucleotidyltransferase</keyword>
<evidence type="ECO:0000256" key="1">
    <source>
        <dbReference type="ARBA" id="ARBA00012524"/>
    </source>
</evidence>
<accession>A0A1M7YSF5</accession>
<evidence type="ECO:0000256" key="3">
    <source>
        <dbReference type="ARBA" id="ARBA00022695"/>
    </source>
</evidence>
<dbReference type="AlphaFoldDB" id="A0A1M7YSF5"/>
<dbReference type="STRING" id="1117707.VQ7734_01285"/>
<evidence type="ECO:0000256" key="4">
    <source>
        <dbReference type="ARBA" id="ARBA00048574"/>
    </source>
</evidence>
<dbReference type="GO" id="GO:0016829">
    <property type="term" value="F:lyase activity"/>
    <property type="evidence" value="ECO:0007669"/>
    <property type="project" value="UniProtKB-KW"/>
</dbReference>
<keyword evidence="6" id="KW-1185">Reference proteome</keyword>
<dbReference type="EC" id="2.7.7.61" evidence="1"/>
<dbReference type="InterPro" id="IPR005551">
    <property type="entry name" value="CitX"/>
</dbReference>
<dbReference type="Proteomes" id="UP000184600">
    <property type="component" value="Unassembled WGS sequence"/>
</dbReference>
<dbReference type="OrthoDB" id="3196716at2"/>
<sequence length="182" mass="21075">MKSNSGNEAQAAQLSDRLEIAKVYQYWRKMLTSPMITVGWRKIKYSPHTETRLLVINAALEEINQMTERNGFTIRMQKVFWTGLGPNALVTTSCFSATKLKKWTIDIEEHHPLGALMDLNIIDTNGMSISRKDTHIQPRTCMVCQKDIYTCRRGKPHSHQEYLAAINELILRERFGQYDTER</sequence>
<dbReference type="GO" id="GO:0050519">
    <property type="term" value="F:holo-citrate lyase synthase activity"/>
    <property type="evidence" value="ECO:0007669"/>
    <property type="project" value="UniProtKB-EC"/>
</dbReference>
<dbReference type="GO" id="GO:0051191">
    <property type="term" value="P:prosthetic group biosynthetic process"/>
    <property type="evidence" value="ECO:0007669"/>
    <property type="project" value="InterPro"/>
</dbReference>
<dbReference type="RefSeq" id="WP_073580665.1">
    <property type="nucleotide sequence ID" value="NZ_AP024897.1"/>
</dbReference>
<evidence type="ECO:0000313" key="5">
    <source>
        <dbReference type="EMBL" id="SHO55549.1"/>
    </source>
</evidence>
<keyword evidence="5" id="KW-0456">Lyase</keyword>
<evidence type="ECO:0000313" key="6">
    <source>
        <dbReference type="Proteomes" id="UP000184600"/>
    </source>
</evidence>
<comment type="catalytic activity">
    <reaction evidence="4">
        <text>apo-[citrate lyase ACP] + 2'-(5''-triphospho-alpha-D-ribosyl)-3'-dephospho-CoA = holo-[citrate lyase ACP] + diphosphate</text>
        <dbReference type="Rhea" id="RHEA:16333"/>
        <dbReference type="Rhea" id="RHEA-COMP:10157"/>
        <dbReference type="Rhea" id="RHEA-COMP:10158"/>
        <dbReference type="ChEBI" id="CHEBI:29999"/>
        <dbReference type="ChEBI" id="CHEBI:33019"/>
        <dbReference type="ChEBI" id="CHEBI:61378"/>
        <dbReference type="ChEBI" id="CHEBI:82683"/>
        <dbReference type="EC" id="2.7.7.61"/>
    </reaction>
</comment>
<name>A0A1M7YSF5_9VIBR</name>
<proteinExistence type="predicted"/>
<evidence type="ECO:0000256" key="2">
    <source>
        <dbReference type="ARBA" id="ARBA00022679"/>
    </source>
</evidence>
<dbReference type="Pfam" id="PF03802">
    <property type="entry name" value="CitX"/>
    <property type="match status" value="1"/>
</dbReference>
<keyword evidence="2 5" id="KW-0808">Transferase</keyword>